<keyword evidence="2 4" id="KW-0560">Oxidoreductase</keyword>
<evidence type="ECO:0000313" key="6">
    <source>
        <dbReference type="EMBL" id="MZH57533.1"/>
    </source>
</evidence>
<dbReference type="RefSeq" id="WP_008816389.1">
    <property type="nucleotide sequence ID" value="NZ_AP025565.1"/>
</dbReference>
<dbReference type="GO" id="GO:0008206">
    <property type="term" value="P:bile acid metabolic process"/>
    <property type="evidence" value="ECO:0007669"/>
    <property type="project" value="UniProtKB-ARBA"/>
</dbReference>
<protein>
    <submittedName>
        <fullName evidence="6">SDR family NAD(P)-dependent oxidoreductase</fullName>
    </submittedName>
    <submittedName>
        <fullName evidence="4">Sorbitol-6-phosphate 2-dehydrogenase</fullName>
        <ecNumber evidence="4 5">1.1.1.140</ecNumber>
    </submittedName>
    <submittedName>
        <fullName evidence="5">Sorbitol-6-phosphate dehydrogenase subunit</fullName>
    </submittedName>
</protein>
<evidence type="ECO:0000256" key="1">
    <source>
        <dbReference type="ARBA" id="ARBA00006484"/>
    </source>
</evidence>
<evidence type="ECO:0000313" key="7">
    <source>
        <dbReference type="Proteomes" id="UP000030008"/>
    </source>
</evidence>
<accession>A0A099I9N0</accession>
<dbReference type="NCBIfam" id="NF004817">
    <property type="entry name" value="PRK06171.1"/>
    <property type="match status" value="1"/>
</dbReference>
<comment type="similarity">
    <text evidence="1 3">Belongs to the short-chain dehydrogenases/reductases (SDR) family.</text>
</comment>
<dbReference type="EC" id="1.1.1.140" evidence="4 5"/>
<comment type="caution">
    <text evidence="4">The sequence shown here is derived from an EMBL/GenBank/DDBJ whole genome shotgun (WGS) entry which is preliminary data.</text>
</comment>
<dbReference type="EMBL" id="JQIF01000030">
    <property type="protein sequence ID" value="KGJ53877.1"/>
    <property type="molecule type" value="Genomic_DNA"/>
</dbReference>
<dbReference type="EMBL" id="WWTN01000038">
    <property type="protein sequence ID" value="MZH57533.1"/>
    <property type="molecule type" value="Genomic_DNA"/>
</dbReference>
<name>A0A099I9N0_CLOIN</name>
<organism evidence="4 7">
    <name type="scientific">Clostridium innocuum</name>
    <dbReference type="NCBI Taxonomy" id="1522"/>
    <lineage>
        <taxon>Bacteria</taxon>
        <taxon>Bacillati</taxon>
        <taxon>Bacillota</taxon>
        <taxon>Clostridia</taxon>
        <taxon>Eubacteriales</taxon>
        <taxon>Clostridiaceae</taxon>
        <taxon>Clostridium</taxon>
    </lineage>
</organism>
<dbReference type="FunFam" id="3.40.50.720:FF:000084">
    <property type="entry name" value="Short-chain dehydrogenase reductase"/>
    <property type="match status" value="1"/>
</dbReference>
<gene>
    <name evidence="4" type="ORF">CIAN88_06735</name>
    <name evidence="6" type="ORF">GT664_17690</name>
    <name evidence="5" type="ORF">MKC95_04190</name>
</gene>
<dbReference type="GO" id="GO:0009010">
    <property type="term" value="F:sorbitol-6-phosphate 2-dehydrogenase activity"/>
    <property type="evidence" value="ECO:0007669"/>
    <property type="project" value="UniProtKB-EC"/>
</dbReference>
<dbReference type="PRINTS" id="PR00081">
    <property type="entry name" value="GDHRDH"/>
</dbReference>
<reference evidence="4 7" key="1">
    <citation type="submission" date="2014-08" db="EMBL/GenBank/DDBJ databases">
        <title>Clostridium innocuum, an unnegligible vancomycin-resistant pathogen causing extra-intestinal infections.</title>
        <authorList>
            <person name="Feng Y."/>
            <person name="Chiu C.-H."/>
        </authorList>
    </citation>
    <scope>NUCLEOTIDE SEQUENCE [LARGE SCALE GENOMIC DNA]</scope>
    <source>
        <strain evidence="4 7">AN88</strain>
    </source>
</reference>
<reference evidence="6" key="2">
    <citation type="journal article" date="2019" name="Nat. Med.">
        <title>A library of human gut bacterial isolates paired with longitudinal multiomics data enables mechanistic microbiome research.</title>
        <authorList>
            <person name="Poyet M."/>
            <person name="Groussin M."/>
            <person name="Gibbons S.M."/>
            <person name="Avila-Pacheco J."/>
            <person name="Jiang X."/>
            <person name="Kearney S.M."/>
            <person name="Perrotta A.R."/>
            <person name="Berdy B."/>
            <person name="Zhao S."/>
            <person name="Lieberman T.D."/>
            <person name="Swanson P.K."/>
            <person name="Smith M."/>
            <person name="Roesemann S."/>
            <person name="Alexander J.E."/>
            <person name="Rich S.A."/>
            <person name="Livny J."/>
            <person name="Vlamakis H."/>
            <person name="Clish C."/>
            <person name="Bullock K."/>
            <person name="Deik A."/>
            <person name="Scott J."/>
            <person name="Pierce K.A."/>
            <person name="Xavier R.J."/>
            <person name="Alm E.J."/>
        </authorList>
    </citation>
    <scope>NUCLEOTIDE SEQUENCE</scope>
    <source>
        <strain evidence="6">BIOML-A12</strain>
    </source>
</reference>
<dbReference type="EMBL" id="JAKTMA010000005">
    <property type="protein sequence ID" value="MCR0231965.1"/>
    <property type="molecule type" value="Genomic_DNA"/>
</dbReference>
<evidence type="ECO:0000256" key="2">
    <source>
        <dbReference type="ARBA" id="ARBA00023002"/>
    </source>
</evidence>
<dbReference type="Proteomes" id="UP001203972">
    <property type="component" value="Unassembled WGS sequence"/>
</dbReference>
<dbReference type="CDD" id="cd05233">
    <property type="entry name" value="SDR_c"/>
    <property type="match status" value="1"/>
</dbReference>
<dbReference type="Proteomes" id="UP000604383">
    <property type="component" value="Unassembled WGS sequence"/>
</dbReference>
<reference evidence="5" key="3">
    <citation type="journal article" date="2022" name="Clin. Infect. Dis.">
        <title>Association between Clostridium innocuum and antibiotic-associated diarrhea in adults and children: A cross-sectional study and comparative genomics analysis.</title>
        <authorList>
            <person name="Cherny K.E."/>
            <person name="Muscat E.B."/>
            <person name="Balaji A."/>
            <person name="Mukherjee J."/>
            <person name="Ozer E.A."/>
            <person name="Angarone M.P."/>
            <person name="Hauser A.R."/>
            <person name="Sichel J.S."/>
            <person name="Amponsah E."/>
            <person name="Kociolek L.K."/>
        </authorList>
    </citation>
    <scope>NUCLEOTIDE SEQUENCE</scope>
    <source>
        <strain evidence="5">NU1-AC-029v</strain>
    </source>
</reference>
<dbReference type="Pfam" id="PF00106">
    <property type="entry name" value="adh_short"/>
    <property type="match status" value="1"/>
</dbReference>
<dbReference type="InterPro" id="IPR002347">
    <property type="entry name" value="SDR_fam"/>
</dbReference>
<dbReference type="InterPro" id="IPR036291">
    <property type="entry name" value="NAD(P)-bd_dom_sf"/>
</dbReference>
<dbReference type="AlphaFoldDB" id="A0A099I9N0"/>
<dbReference type="PRINTS" id="PR00080">
    <property type="entry name" value="SDRFAMILY"/>
</dbReference>
<dbReference type="PROSITE" id="PS00061">
    <property type="entry name" value="ADH_SHORT"/>
    <property type="match status" value="1"/>
</dbReference>
<dbReference type="PANTHER" id="PTHR42760:SF133">
    <property type="entry name" value="3-OXOACYL-[ACYL-CARRIER-PROTEIN] REDUCTASE"/>
    <property type="match status" value="1"/>
</dbReference>
<evidence type="ECO:0000313" key="4">
    <source>
        <dbReference type="EMBL" id="KGJ53877.1"/>
    </source>
</evidence>
<proteinExistence type="inferred from homology"/>
<evidence type="ECO:0000256" key="3">
    <source>
        <dbReference type="RuleBase" id="RU000363"/>
    </source>
</evidence>
<dbReference type="SUPFAM" id="SSF51735">
    <property type="entry name" value="NAD(P)-binding Rossmann-fold domains"/>
    <property type="match status" value="1"/>
</dbReference>
<sequence>MEQKQWIDLNNKVVIVTGGAMGIGEAMVKDLLACNARVAIFDLAKPKDFSEDDRRMYVHLDIRNKKEVEAAVDAVVQKFGTVDALVNDAGVTRPRILVDYYGSEPQYELSEEDFDFMVGVNQKGTFLVSQAVTRVLYGKKEGVIINLSSCAGLMGSRGHSCYSATKAAIHAFTISWAKELGPYNIRVVGVAPDILDRTPANNDEKYRAQAYGRGWDVNTRPEEFFKNYKSSIPLGRPGHLYEVADLICYLISDHASYITGVTIPVSGGKSKG</sequence>
<dbReference type="PANTHER" id="PTHR42760">
    <property type="entry name" value="SHORT-CHAIN DEHYDROGENASES/REDUCTASES FAMILY MEMBER"/>
    <property type="match status" value="1"/>
</dbReference>
<dbReference type="InterPro" id="IPR020904">
    <property type="entry name" value="Sc_DH/Rdtase_CS"/>
</dbReference>
<dbReference type="Proteomes" id="UP000030008">
    <property type="component" value="Unassembled WGS sequence"/>
</dbReference>
<dbReference type="Gene3D" id="3.40.50.720">
    <property type="entry name" value="NAD(P)-binding Rossmann-like Domain"/>
    <property type="match status" value="1"/>
</dbReference>
<evidence type="ECO:0000313" key="5">
    <source>
        <dbReference type="EMBL" id="MCR0231965.1"/>
    </source>
</evidence>